<comment type="similarity">
    <text evidence="1">Belongs to the DNA2/NAM7 helicase family.</text>
</comment>
<dbReference type="InterPro" id="IPR047187">
    <property type="entry name" value="SF1_C_Upf1"/>
</dbReference>
<dbReference type="PANTHER" id="PTHR43788:SF8">
    <property type="entry name" value="DNA-BINDING PROTEIN SMUBP-2"/>
    <property type="match status" value="1"/>
</dbReference>
<dbReference type="OrthoDB" id="9757917at2"/>
<proteinExistence type="inferred from homology"/>
<dbReference type="Pfam" id="PF13087">
    <property type="entry name" value="AAA_12"/>
    <property type="match status" value="1"/>
</dbReference>
<dbReference type="GO" id="GO:0005524">
    <property type="term" value="F:ATP binding"/>
    <property type="evidence" value="ECO:0007669"/>
    <property type="project" value="UniProtKB-KW"/>
</dbReference>
<dbReference type="SUPFAM" id="SSF52540">
    <property type="entry name" value="P-loop containing nucleoside triphosphate hydrolases"/>
    <property type="match status" value="1"/>
</dbReference>
<dbReference type="InterPro" id="IPR041677">
    <property type="entry name" value="DNA2/NAM7_AAA_11"/>
</dbReference>
<dbReference type="CDD" id="cd18808">
    <property type="entry name" value="SF1_C_Upf1"/>
    <property type="match status" value="1"/>
</dbReference>
<evidence type="ECO:0000259" key="6">
    <source>
        <dbReference type="Pfam" id="PF13086"/>
    </source>
</evidence>
<keyword evidence="5" id="KW-0067">ATP-binding</keyword>
<evidence type="ECO:0000259" key="7">
    <source>
        <dbReference type="Pfam" id="PF13087"/>
    </source>
</evidence>
<dbReference type="InterPro" id="IPR027417">
    <property type="entry name" value="P-loop_NTPase"/>
</dbReference>
<accession>A0A1I5QPL4</accession>
<feature type="domain" description="DNA2/NAM7 helicase helicase" evidence="6">
    <location>
        <begin position="293"/>
        <end position="367"/>
    </location>
</feature>
<sequence length="1352" mass="156919">MLKKILKSYQKRLTNLSSRNKSLLLLTLSSEQFLDVHELDFLQNTPSFELVEQLLAQKNTIQLCDVLDPRFEKVNEVSKRLRKISRTEKFIEEERGSEDLYIGYPFIKGKLLDGTLVRCPLLFFPVTLAQKSQKTNQWILQRRDEPVSLNRSFLLAYSHFNQVKISDAFLEQSFEDFPKNSLEFRTALYEFLKASPLEINFNQELFTNQLTHFEKSTRADLELSEKNGALKLFPQAVLGIFPQAGSFLVDDYELLIENLDNAPDISEEDLFSKFGIEKEELNLREESLITPFQIDASQENALKNVKQGNSLVIQGPPGTGKSQLICNLVADFTARGKKVLVVSQKRAALDVVYDRLAKTGMQDFVANIHDFKNDRKALYDKLFNQIEKIDEFQRQNQSLDAILLERNFTQESRTIDRVSTELQAFKEALFDEKIAGISAKELYLTSSPEEPSLNLKEHFKYFKINEIHDFLNQCSSYLDYHKKMKCEDEKTEHFWQSRLDFRHFQFPDLQQIEKAISGMSHFSVKIAQKTRELLGESLNFEELLGIFYERVELNSIVQTLENEHIYRFFQKGLNQNFQPVSIDKISALKTEVFCFFEGQGIEVTASSQELNIISQKLSEAVSSKANPLSGLIWQVFSKEKDVVQALAGANGLGTSREDLNKLSQRINNRINLEKWWNQWGDLFGNQPDEKSEPVWLRKGLRWFERHFYNLEQATKAHKIADDLVFFPVKNATGNDLQNFQKIITELIQLSTEGFENQQTWLKYLTEIQLEQIDRQEILIDSVVAELKKKFELFCEADQLKATFSRLEWDVIILILEENPKGKTEVEEDIKLLLNSLKLSWIEHLEELYPILRAVSSLKISQLENQLQTSVQAKQQLSQEILLLKLREQTFRELELNRLQNVVTYRELKHQVSKKRNVWAIRKLIAEFSEEIFKLIPCWLASPETVSAVFPLQTISGEQMNNDFLFDLVIFDEASQCFAEQGIPALFRGRQVVIAGDSKQLKPNDLYAVRFEEDSEDLPELEVDSLLDLAAQYLSQNQLKSHYRSKSLDLIDFSNQYFYKRTLQLLPDFKEINKNEPAIKYLKVDGIWENNANVIEGQSVVELVRNLKETSPEKSIGIVTFNTRQQALIQDLLEEIPNIRTKEHEPLFIKNIENVQGDERDIIIFSIGYASDVRGKFSMQFGSLNAMGGENRLNVAVTRAREKIFIVSSILPNQLTVEDLQNEGPKLLKKYLEYAWQVSIGQYQPKPFEARNYKADWFLKEQLRRTNARFVKELPFADLTVKNTSNYESLILTDDDLYFESISSKEVHAYHPLSLKRKGWDFRRVYSREFWLNNLTDLQKSSDNSKDSYSSAL</sequence>
<keyword evidence="9" id="KW-1185">Reference proteome</keyword>
<dbReference type="InterPro" id="IPR041679">
    <property type="entry name" value="DNA2/NAM7-like_C"/>
</dbReference>
<dbReference type="InterPro" id="IPR025103">
    <property type="entry name" value="DUF4011"/>
</dbReference>
<feature type="domain" description="DNA2/NAM7 helicase-like C-terminal" evidence="7">
    <location>
        <begin position="1032"/>
        <end position="1208"/>
    </location>
</feature>
<organism evidence="8 9">
    <name type="scientific">Pseudarcicella hirudinis</name>
    <dbReference type="NCBI Taxonomy" id="1079859"/>
    <lineage>
        <taxon>Bacteria</taxon>
        <taxon>Pseudomonadati</taxon>
        <taxon>Bacteroidota</taxon>
        <taxon>Cytophagia</taxon>
        <taxon>Cytophagales</taxon>
        <taxon>Flectobacillaceae</taxon>
        <taxon>Pseudarcicella</taxon>
    </lineage>
</organism>
<evidence type="ECO:0000256" key="2">
    <source>
        <dbReference type="ARBA" id="ARBA00022741"/>
    </source>
</evidence>
<dbReference type="Gene3D" id="3.40.50.300">
    <property type="entry name" value="P-loop containing nucleotide triphosphate hydrolases"/>
    <property type="match status" value="3"/>
</dbReference>
<dbReference type="STRING" id="1079859.SAMN04515674_103289"/>
<dbReference type="EMBL" id="FOXH01000003">
    <property type="protein sequence ID" value="SFP47806.1"/>
    <property type="molecule type" value="Genomic_DNA"/>
</dbReference>
<name>A0A1I5QPL4_9BACT</name>
<protein>
    <submittedName>
        <fullName evidence="8">AAA domain-containing protein</fullName>
    </submittedName>
</protein>
<reference evidence="8 9" key="1">
    <citation type="submission" date="2016-10" db="EMBL/GenBank/DDBJ databases">
        <authorList>
            <person name="de Groot N.N."/>
        </authorList>
    </citation>
    <scope>NUCLEOTIDE SEQUENCE [LARGE SCALE GENOMIC DNA]</scope>
    <source>
        <strain evidence="9">E92,LMG 26720,CCM 7988</strain>
    </source>
</reference>
<dbReference type="Proteomes" id="UP000199306">
    <property type="component" value="Unassembled WGS sequence"/>
</dbReference>
<evidence type="ECO:0000256" key="5">
    <source>
        <dbReference type="ARBA" id="ARBA00022840"/>
    </source>
</evidence>
<evidence type="ECO:0000313" key="8">
    <source>
        <dbReference type="EMBL" id="SFP47806.1"/>
    </source>
</evidence>
<evidence type="ECO:0000256" key="3">
    <source>
        <dbReference type="ARBA" id="ARBA00022801"/>
    </source>
</evidence>
<dbReference type="InterPro" id="IPR050534">
    <property type="entry name" value="Coronavir_polyprotein_1ab"/>
</dbReference>
<evidence type="ECO:0000313" key="9">
    <source>
        <dbReference type="Proteomes" id="UP000199306"/>
    </source>
</evidence>
<dbReference type="Pfam" id="PF13086">
    <property type="entry name" value="AAA_11"/>
    <property type="match status" value="2"/>
</dbReference>
<keyword evidence="2" id="KW-0547">Nucleotide-binding</keyword>
<dbReference type="PANTHER" id="PTHR43788">
    <property type="entry name" value="DNA2/NAM7 HELICASE FAMILY MEMBER"/>
    <property type="match status" value="1"/>
</dbReference>
<dbReference type="RefSeq" id="WP_092014463.1">
    <property type="nucleotide sequence ID" value="NZ_FOXH01000003.1"/>
</dbReference>
<evidence type="ECO:0000256" key="1">
    <source>
        <dbReference type="ARBA" id="ARBA00007913"/>
    </source>
</evidence>
<dbReference type="GO" id="GO:0016787">
    <property type="term" value="F:hydrolase activity"/>
    <property type="evidence" value="ECO:0007669"/>
    <property type="project" value="UniProtKB-KW"/>
</dbReference>
<keyword evidence="3" id="KW-0378">Hydrolase</keyword>
<gene>
    <name evidence="8" type="ORF">SAMN04515674_103289</name>
</gene>
<feature type="domain" description="DNA2/NAM7 helicase helicase" evidence="6">
    <location>
        <begin position="870"/>
        <end position="1002"/>
    </location>
</feature>
<dbReference type="GO" id="GO:0043139">
    <property type="term" value="F:5'-3' DNA helicase activity"/>
    <property type="evidence" value="ECO:0007669"/>
    <property type="project" value="TreeGrafter"/>
</dbReference>
<dbReference type="Pfam" id="PF13195">
    <property type="entry name" value="DUF4011"/>
    <property type="match status" value="1"/>
</dbReference>
<evidence type="ECO:0000256" key="4">
    <source>
        <dbReference type="ARBA" id="ARBA00022806"/>
    </source>
</evidence>
<keyword evidence="4" id="KW-0347">Helicase</keyword>